<evidence type="ECO:0000256" key="13">
    <source>
        <dbReference type="SAM" id="SignalP"/>
    </source>
</evidence>
<evidence type="ECO:0000256" key="6">
    <source>
        <dbReference type="ARBA" id="ARBA00023002"/>
    </source>
</evidence>
<keyword evidence="7" id="KW-1015">Disulfide bond</keyword>
<keyword evidence="5" id="KW-0049">Antioxidant</keyword>
<dbReference type="EC" id="1.11.1.24" evidence="3"/>
<dbReference type="SUPFAM" id="SSF52833">
    <property type="entry name" value="Thioredoxin-like"/>
    <property type="match status" value="1"/>
</dbReference>
<dbReference type="FunFam" id="3.40.30.10:FF:000007">
    <property type="entry name" value="Thioredoxin-dependent thiol peroxidase"/>
    <property type="match status" value="1"/>
</dbReference>
<reference evidence="15" key="2">
    <citation type="submission" date="2020-09" db="EMBL/GenBank/DDBJ databases">
        <authorList>
            <person name="Sun Q."/>
            <person name="Zhou Y."/>
        </authorList>
    </citation>
    <scope>NUCLEOTIDE SEQUENCE</scope>
    <source>
        <strain evidence="15">CGMCC 1.12181</strain>
    </source>
</reference>
<comment type="catalytic activity">
    <reaction evidence="12">
        <text>a hydroperoxide + [thioredoxin]-dithiol = an alcohol + [thioredoxin]-disulfide + H2O</text>
        <dbReference type="Rhea" id="RHEA:62620"/>
        <dbReference type="Rhea" id="RHEA-COMP:10698"/>
        <dbReference type="Rhea" id="RHEA-COMP:10700"/>
        <dbReference type="ChEBI" id="CHEBI:15377"/>
        <dbReference type="ChEBI" id="CHEBI:29950"/>
        <dbReference type="ChEBI" id="CHEBI:30879"/>
        <dbReference type="ChEBI" id="CHEBI:35924"/>
        <dbReference type="ChEBI" id="CHEBI:50058"/>
        <dbReference type="EC" id="1.11.1.24"/>
    </reaction>
</comment>
<evidence type="ECO:0000256" key="10">
    <source>
        <dbReference type="ARBA" id="ARBA00038489"/>
    </source>
</evidence>
<comment type="caution">
    <text evidence="15">The sequence shown here is derived from an EMBL/GenBank/DDBJ whole genome shotgun (WGS) entry which is preliminary data.</text>
</comment>
<comment type="function">
    <text evidence="1">Thiol-specific peroxidase that catalyzes the reduction of hydrogen peroxide and organic hydroperoxides to water and alcohols, respectively. Plays a role in cell protection against oxidative stress by detoxifying peroxides and as sensor of hydrogen peroxide-mediated signaling events.</text>
</comment>
<dbReference type="PANTHER" id="PTHR42801:SF4">
    <property type="entry name" value="AHPC_TSA FAMILY PROTEIN"/>
    <property type="match status" value="1"/>
</dbReference>
<keyword evidence="6" id="KW-0560">Oxidoreductase</keyword>
<feature type="signal peptide" evidence="13">
    <location>
        <begin position="1"/>
        <end position="25"/>
    </location>
</feature>
<sequence length="321" mass="35875">MAKDLTMNKKSLITVLLLVNFMAVADSMQGQPAPVFNLKDQNGQSHQLADYKGQWLVLYFYPKDGTSGCTVEANAFKDNYDKLKAMNTEVLGISLDDAESHRKFIAEHDLPFNLLVDSDKVMSRAYGVDGGAAFFSYAKRQTFIVNPEGVIVKHFEAVDPDTHVDEVLKALNTLQTENNDGSQDKAGHDGQVVIAEELEDALVYGDAWPHDETHEYNLNRVLASPERYENNNFVISGRITRVCQTMGCWMVLSDGDDFARVDFNQHSFFIPKDSQGQAQVFGHLKMIKDSAEKRAHLTAEGAGELAPERYEIIAYSVKVNK</sequence>
<comment type="subunit">
    <text evidence="2">Monomer.</text>
</comment>
<dbReference type="PROSITE" id="PS51352">
    <property type="entry name" value="THIOREDOXIN_2"/>
    <property type="match status" value="1"/>
</dbReference>
<dbReference type="AlphaFoldDB" id="A0A917FR62"/>
<feature type="chain" id="PRO_5037020394" description="thioredoxin-dependent peroxiredoxin" evidence="13">
    <location>
        <begin position="26"/>
        <end position="321"/>
    </location>
</feature>
<dbReference type="Pfam" id="PF16267">
    <property type="entry name" value="DUF4920"/>
    <property type="match status" value="1"/>
</dbReference>
<dbReference type="GO" id="GO:0008379">
    <property type="term" value="F:thioredoxin peroxidase activity"/>
    <property type="evidence" value="ECO:0007669"/>
    <property type="project" value="TreeGrafter"/>
</dbReference>
<gene>
    <name evidence="15" type="ORF">GCM10011365_16500</name>
</gene>
<name>A0A917FR62_9GAMM</name>
<evidence type="ECO:0000256" key="1">
    <source>
        <dbReference type="ARBA" id="ARBA00003330"/>
    </source>
</evidence>
<dbReference type="GO" id="GO:0034599">
    <property type="term" value="P:cellular response to oxidative stress"/>
    <property type="evidence" value="ECO:0007669"/>
    <property type="project" value="TreeGrafter"/>
</dbReference>
<evidence type="ECO:0000259" key="14">
    <source>
        <dbReference type="PROSITE" id="PS51352"/>
    </source>
</evidence>
<dbReference type="InterPro" id="IPR032577">
    <property type="entry name" value="DUF4920"/>
</dbReference>
<dbReference type="EMBL" id="BMEO01000006">
    <property type="protein sequence ID" value="GGF95880.1"/>
    <property type="molecule type" value="Genomic_DNA"/>
</dbReference>
<keyword evidence="4" id="KW-0575">Peroxidase</keyword>
<dbReference type="InterPro" id="IPR013766">
    <property type="entry name" value="Thioredoxin_domain"/>
</dbReference>
<evidence type="ECO:0000313" key="15">
    <source>
        <dbReference type="EMBL" id="GGF95880.1"/>
    </source>
</evidence>
<accession>A0A917FR62</accession>
<dbReference type="PANTHER" id="PTHR42801">
    <property type="entry name" value="THIOREDOXIN-DEPENDENT PEROXIDE REDUCTASE"/>
    <property type="match status" value="1"/>
</dbReference>
<proteinExistence type="inferred from homology"/>
<evidence type="ECO:0000256" key="8">
    <source>
        <dbReference type="ARBA" id="ARBA00023284"/>
    </source>
</evidence>
<dbReference type="CDD" id="cd03017">
    <property type="entry name" value="PRX_BCP"/>
    <property type="match status" value="1"/>
</dbReference>
<reference evidence="15" key="1">
    <citation type="journal article" date="2014" name="Int. J. Syst. Evol. Microbiol.">
        <title>Complete genome sequence of Corynebacterium casei LMG S-19264T (=DSM 44701T), isolated from a smear-ripened cheese.</title>
        <authorList>
            <consortium name="US DOE Joint Genome Institute (JGI-PGF)"/>
            <person name="Walter F."/>
            <person name="Albersmeier A."/>
            <person name="Kalinowski J."/>
            <person name="Ruckert C."/>
        </authorList>
    </citation>
    <scope>NUCLEOTIDE SEQUENCE</scope>
    <source>
        <strain evidence="15">CGMCC 1.12181</strain>
    </source>
</reference>
<keyword evidence="16" id="KW-1185">Reference proteome</keyword>
<protein>
    <recommendedName>
        <fullName evidence="3">thioredoxin-dependent peroxiredoxin</fullName>
        <ecNumber evidence="3">1.11.1.24</ecNumber>
    </recommendedName>
    <alternativeName>
        <fullName evidence="9">Thioredoxin peroxidase</fullName>
    </alternativeName>
    <alternativeName>
        <fullName evidence="11">Thioredoxin-dependent peroxiredoxin Bcp</fullName>
    </alternativeName>
</protein>
<keyword evidence="8" id="KW-0676">Redox-active center</keyword>
<dbReference type="InterPro" id="IPR050924">
    <property type="entry name" value="Peroxiredoxin_BCP/PrxQ"/>
</dbReference>
<keyword evidence="13" id="KW-0732">Signal</keyword>
<dbReference type="InterPro" id="IPR036249">
    <property type="entry name" value="Thioredoxin-like_sf"/>
</dbReference>
<dbReference type="InterPro" id="IPR000866">
    <property type="entry name" value="AhpC/TSA"/>
</dbReference>
<evidence type="ECO:0000256" key="2">
    <source>
        <dbReference type="ARBA" id="ARBA00011245"/>
    </source>
</evidence>
<organism evidence="15 16">
    <name type="scientific">Marinicella pacifica</name>
    <dbReference type="NCBI Taxonomy" id="1171543"/>
    <lineage>
        <taxon>Bacteria</taxon>
        <taxon>Pseudomonadati</taxon>
        <taxon>Pseudomonadota</taxon>
        <taxon>Gammaproteobacteria</taxon>
        <taxon>Lysobacterales</taxon>
        <taxon>Marinicellaceae</taxon>
        <taxon>Marinicella</taxon>
    </lineage>
</organism>
<dbReference type="GO" id="GO:0005737">
    <property type="term" value="C:cytoplasm"/>
    <property type="evidence" value="ECO:0007669"/>
    <property type="project" value="TreeGrafter"/>
</dbReference>
<evidence type="ECO:0000256" key="4">
    <source>
        <dbReference type="ARBA" id="ARBA00022559"/>
    </source>
</evidence>
<dbReference type="GO" id="GO:0045454">
    <property type="term" value="P:cell redox homeostasis"/>
    <property type="evidence" value="ECO:0007669"/>
    <property type="project" value="TreeGrafter"/>
</dbReference>
<feature type="domain" description="Thioredoxin" evidence="14">
    <location>
        <begin position="27"/>
        <end position="176"/>
    </location>
</feature>
<evidence type="ECO:0000256" key="5">
    <source>
        <dbReference type="ARBA" id="ARBA00022862"/>
    </source>
</evidence>
<dbReference type="Proteomes" id="UP000605253">
    <property type="component" value="Unassembled WGS sequence"/>
</dbReference>
<evidence type="ECO:0000313" key="16">
    <source>
        <dbReference type="Proteomes" id="UP000605253"/>
    </source>
</evidence>
<evidence type="ECO:0000256" key="11">
    <source>
        <dbReference type="ARBA" id="ARBA00042639"/>
    </source>
</evidence>
<evidence type="ECO:0000256" key="3">
    <source>
        <dbReference type="ARBA" id="ARBA00013017"/>
    </source>
</evidence>
<evidence type="ECO:0000256" key="9">
    <source>
        <dbReference type="ARBA" id="ARBA00032824"/>
    </source>
</evidence>
<comment type="similarity">
    <text evidence="10">Belongs to the peroxiredoxin family. BCP/PrxQ subfamily.</text>
</comment>
<evidence type="ECO:0000256" key="7">
    <source>
        <dbReference type="ARBA" id="ARBA00023157"/>
    </source>
</evidence>
<dbReference type="Pfam" id="PF00578">
    <property type="entry name" value="AhpC-TSA"/>
    <property type="match status" value="1"/>
</dbReference>
<evidence type="ECO:0000256" key="12">
    <source>
        <dbReference type="ARBA" id="ARBA00049091"/>
    </source>
</evidence>
<dbReference type="Gene3D" id="3.40.30.10">
    <property type="entry name" value="Glutaredoxin"/>
    <property type="match status" value="1"/>
</dbReference>